<feature type="domain" description="Homing endonuclease LAGLIDADG" evidence="1">
    <location>
        <begin position="30"/>
        <end position="138"/>
    </location>
</feature>
<dbReference type="PANTHER" id="PTHR36181">
    <property type="entry name" value="INTRON-ENCODED ENDONUCLEASE AI3-RELATED"/>
    <property type="match status" value="1"/>
</dbReference>
<evidence type="ECO:0000259" key="1">
    <source>
        <dbReference type="Pfam" id="PF00961"/>
    </source>
</evidence>
<organism evidence="2 3">
    <name type="scientific">Candidatus Harrisonbacteria bacterium RIFCSPLOWO2_01_FULL_44_18</name>
    <dbReference type="NCBI Taxonomy" id="1798407"/>
    <lineage>
        <taxon>Bacteria</taxon>
        <taxon>Candidatus Harrisoniibacteriota</taxon>
    </lineage>
</organism>
<dbReference type="PANTHER" id="PTHR36181:SF4">
    <property type="entry name" value="LAGLIDADG ENDONUCLEASE"/>
    <property type="match status" value="1"/>
</dbReference>
<dbReference type="GO" id="GO:0004519">
    <property type="term" value="F:endonuclease activity"/>
    <property type="evidence" value="ECO:0007669"/>
    <property type="project" value="InterPro"/>
</dbReference>
<dbReference type="Pfam" id="PF00961">
    <property type="entry name" value="LAGLIDADG_1"/>
    <property type="match status" value="1"/>
</dbReference>
<protein>
    <recommendedName>
        <fullName evidence="1">Homing endonuclease LAGLIDADG domain-containing protein</fullName>
    </recommendedName>
</protein>
<dbReference type="Gene3D" id="3.10.28.10">
    <property type="entry name" value="Homing endonucleases"/>
    <property type="match status" value="1"/>
</dbReference>
<accession>A0A1G1ZMB6</accession>
<dbReference type="SUPFAM" id="SSF55608">
    <property type="entry name" value="Homing endonucleases"/>
    <property type="match status" value="1"/>
</dbReference>
<name>A0A1G1ZMB6_9BACT</name>
<evidence type="ECO:0000313" key="3">
    <source>
        <dbReference type="Proteomes" id="UP000177942"/>
    </source>
</evidence>
<reference evidence="2 3" key="1">
    <citation type="journal article" date="2016" name="Nat. Commun.">
        <title>Thousands of microbial genomes shed light on interconnected biogeochemical processes in an aquifer system.</title>
        <authorList>
            <person name="Anantharaman K."/>
            <person name="Brown C.T."/>
            <person name="Hug L.A."/>
            <person name="Sharon I."/>
            <person name="Castelle C.J."/>
            <person name="Probst A.J."/>
            <person name="Thomas B.C."/>
            <person name="Singh A."/>
            <person name="Wilkins M.J."/>
            <person name="Karaoz U."/>
            <person name="Brodie E.L."/>
            <person name="Williams K.H."/>
            <person name="Hubbard S.S."/>
            <person name="Banfield J.F."/>
        </authorList>
    </citation>
    <scope>NUCLEOTIDE SEQUENCE [LARGE SCALE GENOMIC DNA]</scope>
</reference>
<dbReference type="InterPro" id="IPR027434">
    <property type="entry name" value="Homing_endonucl"/>
</dbReference>
<gene>
    <name evidence="2" type="ORF">A3A16_03970</name>
</gene>
<comment type="caution">
    <text evidence="2">The sequence shown here is derived from an EMBL/GenBank/DDBJ whole genome shotgun (WGS) entry which is preliminary data.</text>
</comment>
<proteinExistence type="predicted"/>
<dbReference type="EMBL" id="MHJJ01000007">
    <property type="protein sequence ID" value="OGY65742.1"/>
    <property type="molecule type" value="Genomic_DNA"/>
</dbReference>
<dbReference type="Proteomes" id="UP000177942">
    <property type="component" value="Unassembled WGS sequence"/>
</dbReference>
<evidence type="ECO:0000313" key="2">
    <source>
        <dbReference type="EMBL" id="OGY65742.1"/>
    </source>
</evidence>
<sequence length="169" mass="19796">MYNGETTGISENMLVDKQLAKKPLSYEYIRGLTDGEGCFTFYPANFKKSNGDIVKRKIPAFAIRMHVRDMKLIEMVKETLELGEKVHAFRAWRNDGYNRGDNAALIVRRLGDLKNIIVPFFYRKLKGYKGKQFLEWLENIGNDPLVAQDYKLIYRLYKCGYYDKNPKFD</sequence>
<dbReference type="InterPro" id="IPR004860">
    <property type="entry name" value="LAGLIDADG_dom"/>
</dbReference>
<dbReference type="AlphaFoldDB" id="A0A1G1ZMB6"/>
<dbReference type="InterPro" id="IPR051289">
    <property type="entry name" value="LAGLIDADG_Endonuclease"/>
</dbReference>